<name>A0ABR3SBR0_9PEZI</name>
<dbReference type="Proteomes" id="UP001521116">
    <property type="component" value="Unassembled WGS sequence"/>
</dbReference>
<accession>A0ABR3SBR0</accession>
<comment type="caution">
    <text evidence="2">The sequence shown here is derived from an EMBL/GenBank/DDBJ whole genome shotgun (WGS) entry which is preliminary data.</text>
</comment>
<protein>
    <recommendedName>
        <fullName evidence="1">DUF7580 domain-containing protein</fullName>
    </recommendedName>
</protein>
<dbReference type="EMBL" id="JAJVDC020000266">
    <property type="protein sequence ID" value="KAL1616428.1"/>
    <property type="molecule type" value="Genomic_DNA"/>
</dbReference>
<proteinExistence type="predicted"/>
<reference evidence="2 3" key="1">
    <citation type="submission" date="2024-02" db="EMBL/GenBank/DDBJ databases">
        <title>De novo assembly and annotation of 12 fungi associated with fruit tree decline syndrome in Ontario, Canada.</title>
        <authorList>
            <person name="Sulman M."/>
            <person name="Ellouze W."/>
            <person name="Ilyukhin E."/>
        </authorList>
    </citation>
    <scope>NUCLEOTIDE SEQUENCE [LARGE SCALE GENOMIC DNA]</scope>
    <source>
        <strain evidence="2 3">M1-105</strain>
    </source>
</reference>
<evidence type="ECO:0000313" key="3">
    <source>
        <dbReference type="Proteomes" id="UP001521116"/>
    </source>
</evidence>
<evidence type="ECO:0000313" key="2">
    <source>
        <dbReference type="EMBL" id="KAL1616428.1"/>
    </source>
</evidence>
<keyword evidence="3" id="KW-1185">Reference proteome</keyword>
<evidence type="ECO:0000259" key="1">
    <source>
        <dbReference type="Pfam" id="PF24476"/>
    </source>
</evidence>
<organism evidence="2 3">
    <name type="scientific">Neofusicoccum ribis</name>
    <dbReference type="NCBI Taxonomy" id="45134"/>
    <lineage>
        <taxon>Eukaryota</taxon>
        <taxon>Fungi</taxon>
        <taxon>Dikarya</taxon>
        <taxon>Ascomycota</taxon>
        <taxon>Pezizomycotina</taxon>
        <taxon>Dothideomycetes</taxon>
        <taxon>Dothideomycetes incertae sedis</taxon>
        <taxon>Botryosphaeriales</taxon>
        <taxon>Botryosphaeriaceae</taxon>
        <taxon>Neofusicoccum</taxon>
    </lineage>
</organism>
<dbReference type="InterPro" id="IPR056002">
    <property type="entry name" value="DUF7580"/>
</dbReference>
<sequence length="325" mass="36768">MMKSFMRKLSVERLRFYYSCEKLVSGLAKTSGEQEDLLQRPSARVWKTSLINGLEEKLKERLGDNLSAYTETIEQIATDLLELSDLLGIGQEKLVRCHGSQMGSCLGYIPNAEQKHYIHLVKPSSVIDRMIPLHDLLLDTGSTRPLKIRLKERYKMASVLASSLFQLCSTSWLDTKWSSRDIEVVKTQSDSKLGDHAFICTPFTSGTIPTDNPDISGYNSGLRKLAIKNEAIFALGIILLELSISTTLQSQQTDEDRKCHELADLKTAIRIAEQEADDNVQFWNAAVKKCLDCDFGEEPNFEKKAFREKFYEGVVAPLKNLYEMI</sequence>
<gene>
    <name evidence="2" type="ORF">SLS56_011419</name>
</gene>
<dbReference type="Pfam" id="PF24476">
    <property type="entry name" value="DUF7580"/>
    <property type="match status" value="1"/>
</dbReference>
<feature type="domain" description="DUF7580" evidence="1">
    <location>
        <begin position="131"/>
        <end position="320"/>
    </location>
</feature>
<dbReference type="PANTHER" id="PTHR35186:SF4">
    <property type="entry name" value="PRION-INHIBITION AND PROPAGATION HELO DOMAIN-CONTAINING PROTEIN"/>
    <property type="match status" value="1"/>
</dbReference>
<dbReference type="PANTHER" id="PTHR35186">
    <property type="entry name" value="ANK_REP_REGION DOMAIN-CONTAINING PROTEIN"/>
    <property type="match status" value="1"/>
</dbReference>